<proteinExistence type="predicted"/>
<dbReference type="GO" id="GO:0009506">
    <property type="term" value="C:plasmodesma"/>
    <property type="evidence" value="ECO:0007669"/>
    <property type="project" value="TreeGrafter"/>
</dbReference>
<accession>A0A6A3CZW1</accession>
<evidence type="ECO:0000313" key="1">
    <source>
        <dbReference type="EMBL" id="KAE8732772.1"/>
    </source>
</evidence>
<protein>
    <submittedName>
        <fullName evidence="1">CC-NBS-LRR class disease resistance protein, putative isoform 1</fullName>
    </submittedName>
</protein>
<evidence type="ECO:0000313" key="2">
    <source>
        <dbReference type="Proteomes" id="UP000436088"/>
    </source>
</evidence>
<name>A0A6A3CZW1_HIBSY</name>
<dbReference type="PANTHER" id="PTHR27003:SF269">
    <property type="entry name" value="RECEPTOR-LIKE PROTEIN KINASE ANXUR2"/>
    <property type="match status" value="1"/>
</dbReference>
<dbReference type="SUPFAM" id="SSF56112">
    <property type="entry name" value="Protein kinase-like (PK-like)"/>
    <property type="match status" value="1"/>
</dbReference>
<gene>
    <name evidence="1" type="ORF">F3Y22_tig00001732pilonHSYRG00077</name>
</gene>
<keyword evidence="2" id="KW-1185">Reference proteome</keyword>
<sequence>MIPSHGSKDWRYASVYFELCIIFIREQIMCRRRVFDAELEMDRRILYHWACKCIENGQIYSIIDPYLKGKIAQPCLKKFLEIAYGCVQFEVNKRPTMGEVEATLNGEYKSAR</sequence>
<dbReference type="GO" id="GO:0004714">
    <property type="term" value="F:transmembrane receptor protein tyrosine kinase activity"/>
    <property type="evidence" value="ECO:0007669"/>
    <property type="project" value="InterPro"/>
</dbReference>
<organism evidence="1 2">
    <name type="scientific">Hibiscus syriacus</name>
    <name type="common">Rose of Sharon</name>
    <dbReference type="NCBI Taxonomy" id="106335"/>
    <lineage>
        <taxon>Eukaryota</taxon>
        <taxon>Viridiplantae</taxon>
        <taxon>Streptophyta</taxon>
        <taxon>Embryophyta</taxon>
        <taxon>Tracheophyta</taxon>
        <taxon>Spermatophyta</taxon>
        <taxon>Magnoliopsida</taxon>
        <taxon>eudicotyledons</taxon>
        <taxon>Gunneridae</taxon>
        <taxon>Pentapetalae</taxon>
        <taxon>rosids</taxon>
        <taxon>malvids</taxon>
        <taxon>Malvales</taxon>
        <taxon>Malvaceae</taxon>
        <taxon>Malvoideae</taxon>
        <taxon>Hibiscus</taxon>
    </lineage>
</organism>
<dbReference type="InterPro" id="IPR011009">
    <property type="entry name" value="Kinase-like_dom_sf"/>
</dbReference>
<dbReference type="PANTHER" id="PTHR27003">
    <property type="entry name" value="OS07G0166700 PROTEIN"/>
    <property type="match status" value="1"/>
</dbReference>
<dbReference type="GO" id="GO:0005886">
    <property type="term" value="C:plasma membrane"/>
    <property type="evidence" value="ECO:0007669"/>
    <property type="project" value="TreeGrafter"/>
</dbReference>
<dbReference type="Gene3D" id="1.10.510.10">
    <property type="entry name" value="Transferase(Phosphotransferase) domain 1"/>
    <property type="match status" value="1"/>
</dbReference>
<reference evidence="1" key="1">
    <citation type="submission" date="2019-09" db="EMBL/GenBank/DDBJ databases">
        <title>Draft genome information of white flower Hibiscus syriacus.</title>
        <authorList>
            <person name="Kim Y.-M."/>
        </authorList>
    </citation>
    <scope>NUCLEOTIDE SEQUENCE [LARGE SCALE GENOMIC DNA]</scope>
    <source>
        <strain evidence="1">YM2019G1</strain>
    </source>
</reference>
<dbReference type="InterPro" id="IPR045272">
    <property type="entry name" value="ANXUR1/2-like"/>
</dbReference>
<comment type="caution">
    <text evidence="1">The sequence shown here is derived from an EMBL/GenBank/DDBJ whole genome shotgun (WGS) entry which is preliminary data.</text>
</comment>
<dbReference type="AlphaFoldDB" id="A0A6A3CZW1"/>
<dbReference type="EMBL" id="VEPZ02000135">
    <property type="protein sequence ID" value="KAE8732772.1"/>
    <property type="molecule type" value="Genomic_DNA"/>
</dbReference>
<dbReference type="Proteomes" id="UP000436088">
    <property type="component" value="Unassembled WGS sequence"/>
</dbReference>